<proteinExistence type="predicted"/>
<keyword evidence="2" id="KW-1185">Reference proteome</keyword>
<comment type="caution">
    <text evidence="1">The sequence shown here is derived from an EMBL/GenBank/DDBJ whole genome shotgun (WGS) entry which is preliminary data.</text>
</comment>
<evidence type="ECO:0000313" key="1">
    <source>
        <dbReference type="EMBL" id="MCJ8014207.1"/>
    </source>
</evidence>
<name>A0A9X2B6V4_9BACL</name>
<evidence type="ECO:0000313" key="2">
    <source>
        <dbReference type="Proteomes" id="UP001139347"/>
    </source>
</evidence>
<dbReference type="RefSeq" id="WP_244728578.1">
    <property type="nucleotide sequence ID" value="NZ_JALIRP010000009.1"/>
</dbReference>
<dbReference type="Proteomes" id="UP001139347">
    <property type="component" value="Unassembled WGS sequence"/>
</dbReference>
<accession>A0A9X2B6V4</accession>
<gene>
    <name evidence="1" type="ORF">MUG84_21070</name>
</gene>
<sequence length="799" mass="88377">MLNIQAGSMSIRISDTGEITALSDAGGEKRYVSTAYKSPLIRLATGQQLEEPSAAKYHAASGELTLNYPSGAIVTVATASRERYATFEVIRIDGADPDTLIWGPIVMTIDSSIGESVGVVQGGDFAIGMQALNLKTVGGWPAELQRMEYVQPTYAACDDADSGGRQLSDNKFDYEVCTAWPIVRGGSLLQSFARNRTKPAHRPVWNLPDAEVEGMDGDDARIPGTKIALFGCPVDQVLATIEAVELGEGLPHPEFDGAWGKTSPAATRSYLITDFSEKTMEVAVRYTRQAGLNYVYHPDPFENWGHFKLKPKYFQGGDQSLKRCVELAEKEGVHVGIHTLSNFTTLNDPYVSPVPDAGLEKVGTAKLTASIGSLDQEIGIEDPRPFTASLFRHTAMMDKELIEYDGVSESAPWKLTGVKRGMHGTAPAPHQAGTEIGRLWDHPYDVVFPNIRLQDRFSERISGLMSEAGLKQISFDGLEGLYATGQDGYGVNRFVNMCYERWGSEVINDASIVVPNYLWHIFTRFNWGEPWGAHTREGQLELRLSNQRYFARNFIPPMLGWFLIRSASERFEATTLDEIEWVLSKAAGFNAGFSLVADMAVLERNGNINVLLESVRVWEEARHAKAFTAEQRQRLCDAKSDWHLEEAGTGRWNLYPIAISRPFICSPDELQPGQPGGADWTFYNKYAAQSLRFCLRVMPSYGNEDAAVKRPTFYTNGTYMTFETEVAANEYLVCDGSPEGKIYDQNWNLLRTVETSAVVPTVAAGGQTLSFSCKFEGDPKPVVSVKVFTRGEPEKIEAK</sequence>
<reference evidence="1" key="1">
    <citation type="submission" date="2022-04" db="EMBL/GenBank/DDBJ databases">
        <title>Paenibacillus mangrovi sp. nov., a novel endophytic bacterium isolated from bark of Kandelia candel.</title>
        <authorList>
            <person name="Tuo L."/>
        </authorList>
    </citation>
    <scope>NUCLEOTIDE SEQUENCE</scope>
    <source>
        <strain evidence="1">KQZ6P-2</strain>
    </source>
</reference>
<dbReference type="AlphaFoldDB" id="A0A9X2B6V4"/>
<protein>
    <submittedName>
        <fullName evidence="1">Uncharacterized protein</fullName>
    </submittedName>
</protein>
<organism evidence="1 2">
    <name type="scientific">Paenibacillus mangrovi</name>
    <dbReference type="NCBI Taxonomy" id="2931978"/>
    <lineage>
        <taxon>Bacteria</taxon>
        <taxon>Bacillati</taxon>
        <taxon>Bacillota</taxon>
        <taxon>Bacilli</taxon>
        <taxon>Bacillales</taxon>
        <taxon>Paenibacillaceae</taxon>
        <taxon>Paenibacillus</taxon>
    </lineage>
</organism>
<dbReference type="EMBL" id="JALIRP010000009">
    <property type="protein sequence ID" value="MCJ8014207.1"/>
    <property type="molecule type" value="Genomic_DNA"/>
</dbReference>